<feature type="domain" description="Protein kinase" evidence="7">
    <location>
        <begin position="1153"/>
        <end position="1420"/>
    </location>
</feature>
<dbReference type="PANTHER" id="PTHR44329:SF214">
    <property type="entry name" value="PROTEIN KINASE DOMAIN-CONTAINING PROTEIN"/>
    <property type="match status" value="1"/>
</dbReference>
<keyword evidence="1" id="KW-0808">Transferase</keyword>
<dbReference type="InterPro" id="IPR011009">
    <property type="entry name" value="Kinase-like_dom_sf"/>
</dbReference>
<evidence type="ECO:0000259" key="8">
    <source>
        <dbReference type="PROSITE" id="PS51393"/>
    </source>
</evidence>
<dbReference type="InterPro" id="IPR000719">
    <property type="entry name" value="Prot_kinase_dom"/>
</dbReference>
<keyword evidence="3 4" id="KW-0067">ATP-binding</keyword>
<dbReference type="Gene3D" id="1.10.630.10">
    <property type="entry name" value="Cytochrome P450"/>
    <property type="match status" value="1"/>
</dbReference>
<dbReference type="PANTHER" id="PTHR44329">
    <property type="entry name" value="SERINE/THREONINE-PROTEIN KINASE TNNI3K-RELATED"/>
    <property type="match status" value="1"/>
</dbReference>
<feature type="binding site" evidence="4">
    <location>
        <position position="1180"/>
    </location>
    <ligand>
        <name>ATP</name>
        <dbReference type="ChEBI" id="CHEBI:30616"/>
    </ligand>
</feature>
<gene>
    <name evidence="9" type="ORF">THRCLA_00900</name>
</gene>
<dbReference type="GO" id="GO:0005524">
    <property type="term" value="F:ATP binding"/>
    <property type="evidence" value="ECO:0007669"/>
    <property type="project" value="UniProtKB-UniRule"/>
</dbReference>
<dbReference type="InterPro" id="IPR008271">
    <property type="entry name" value="Ser/Thr_kinase_AS"/>
</dbReference>
<keyword evidence="10" id="KW-1185">Reference proteome</keyword>
<dbReference type="GO" id="GO:0004497">
    <property type="term" value="F:monooxygenase activity"/>
    <property type="evidence" value="ECO:0007669"/>
    <property type="project" value="InterPro"/>
</dbReference>
<name>A0A1W0AA93_9STRA</name>
<dbReference type="PROSITE" id="PS51393">
    <property type="entry name" value="LIPOXYGENASE_3"/>
    <property type="match status" value="1"/>
</dbReference>
<evidence type="ECO:0000256" key="1">
    <source>
        <dbReference type="ARBA" id="ARBA00022527"/>
    </source>
</evidence>
<evidence type="ECO:0000256" key="4">
    <source>
        <dbReference type="PROSITE-ProRule" id="PRU10141"/>
    </source>
</evidence>
<dbReference type="SUPFAM" id="SSF48484">
    <property type="entry name" value="Lipoxigenase"/>
    <property type="match status" value="1"/>
</dbReference>
<dbReference type="Pfam" id="PF00305">
    <property type="entry name" value="Lipoxygenase"/>
    <property type="match status" value="1"/>
</dbReference>
<keyword evidence="6" id="KW-0812">Transmembrane</keyword>
<evidence type="ECO:0000256" key="2">
    <source>
        <dbReference type="ARBA" id="ARBA00022741"/>
    </source>
</evidence>
<dbReference type="GO" id="GO:0004674">
    <property type="term" value="F:protein serine/threonine kinase activity"/>
    <property type="evidence" value="ECO:0007669"/>
    <property type="project" value="UniProtKB-KW"/>
</dbReference>
<dbReference type="GO" id="GO:0016702">
    <property type="term" value="F:oxidoreductase activity, acting on single donors with incorporation of molecular oxygen, incorporation of two atoms of oxygen"/>
    <property type="evidence" value="ECO:0007669"/>
    <property type="project" value="InterPro"/>
</dbReference>
<evidence type="ECO:0000256" key="5">
    <source>
        <dbReference type="SAM" id="MobiDB-lite"/>
    </source>
</evidence>
<keyword evidence="6" id="KW-1133">Transmembrane helix</keyword>
<evidence type="ECO:0008006" key="11">
    <source>
        <dbReference type="Google" id="ProtNLM"/>
    </source>
</evidence>
<dbReference type="InterPro" id="IPR013819">
    <property type="entry name" value="LipOase_C"/>
</dbReference>
<dbReference type="SUPFAM" id="SSF48264">
    <property type="entry name" value="Cytochrome P450"/>
    <property type="match status" value="1"/>
</dbReference>
<evidence type="ECO:0000256" key="6">
    <source>
        <dbReference type="SAM" id="Phobius"/>
    </source>
</evidence>
<evidence type="ECO:0000313" key="10">
    <source>
        <dbReference type="Proteomes" id="UP000243217"/>
    </source>
</evidence>
<feature type="transmembrane region" description="Helical" evidence="6">
    <location>
        <begin position="1091"/>
        <end position="1112"/>
    </location>
</feature>
<dbReference type="SUPFAM" id="SSF56112">
    <property type="entry name" value="Protein kinase-like (PK-like)"/>
    <property type="match status" value="1"/>
</dbReference>
<dbReference type="STRING" id="74557.A0A1W0AA93"/>
<dbReference type="InterPro" id="IPR001128">
    <property type="entry name" value="Cyt_P450"/>
</dbReference>
<organism evidence="9 10">
    <name type="scientific">Thraustotheca clavata</name>
    <dbReference type="NCBI Taxonomy" id="74557"/>
    <lineage>
        <taxon>Eukaryota</taxon>
        <taxon>Sar</taxon>
        <taxon>Stramenopiles</taxon>
        <taxon>Oomycota</taxon>
        <taxon>Saprolegniomycetes</taxon>
        <taxon>Saprolegniales</taxon>
        <taxon>Achlyaceae</taxon>
        <taxon>Thraustotheca</taxon>
    </lineage>
</organism>
<dbReference type="OrthoDB" id="407298at2759"/>
<feature type="region of interest" description="Disordered" evidence="5">
    <location>
        <begin position="1"/>
        <end position="20"/>
    </location>
</feature>
<accession>A0A1W0AA93</accession>
<dbReference type="InterPro" id="IPR051681">
    <property type="entry name" value="Ser/Thr_Kinases-Pseudokinases"/>
</dbReference>
<evidence type="ECO:0000256" key="3">
    <source>
        <dbReference type="ARBA" id="ARBA00022840"/>
    </source>
</evidence>
<dbReference type="GO" id="GO:0020037">
    <property type="term" value="F:heme binding"/>
    <property type="evidence" value="ECO:0007669"/>
    <property type="project" value="InterPro"/>
</dbReference>
<evidence type="ECO:0000259" key="7">
    <source>
        <dbReference type="PROSITE" id="PS50011"/>
    </source>
</evidence>
<protein>
    <recommendedName>
        <fullName evidence="11">Guanylate cyclase</fullName>
    </recommendedName>
</protein>
<dbReference type="InterPro" id="IPR001245">
    <property type="entry name" value="Ser-Thr/Tyr_kinase_cat_dom"/>
</dbReference>
<proteinExistence type="predicted"/>
<keyword evidence="2 4" id="KW-0547">Nucleotide-binding</keyword>
<comment type="caution">
    <text evidence="9">The sequence shown here is derived from an EMBL/GenBank/DDBJ whole genome shotgun (WGS) entry which is preliminary data.</text>
</comment>
<keyword evidence="6" id="KW-0472">Membrane</keyword>
<dbReference type="PROSITE" id="PS00107">
    <property type="entry name" value="PROTEIN_KINASE_ATP"/>
    <property type="match status" value="1"/>
</dbReference>
<dbReference type="CDD" id="cd13999">
    <property type="entry name" value="STKc_MAP3K-like"/>
    <property type="match status" value="1"/>
</dbReference>
<evidence type="ECO:0000313" key="9">
    <source>
        <dbReference type="EMBL" id="OQS07091.1"/>
    </source>
</evidence>
<sequence length="1444" mass="162026">MGNTNGSVQPEGSPQELPPNRRAVSLLKMIEFSKDPRTAMLDARDHLGDLFLLESMVLSGKIAGFCGPELLAAFDAKLADGSIVRENAMPPTIVELLGPILPTLDGDVHHKRKCAVHQVFGPEQLKVYQPVIRKIIQTEHAAWAARGGAISLSQLTRTMIFHLFLKILYNVDAKDDTYLHLFDKFIAGLRKSSKTTDREAIVCRKRLLSELIEPAVAAAKARVSNNEPAPCAFDYLVAKNELTDHELVTEGFHFMFAGFGGVQCLATNLITACATHSHVIDKILEVREQYKRKYDAEAQWSNFQDLGYVNSFILEVKRYYVAGPTQIYGRAAIDLEISTSGGVYKIPKGCLVAAGLEATNKHPDVWTDPNTFNPNRFNSFDLQANAYKFCPHSFGSVEHRRCAGEGLTTLILQSIVVSLFDFVWQMVPNQDYTLEVGNSTPTPLGQLLAIGFRRRSDKFNLYGFAGSHADWTFLNLPEASSLVGNGHVDLYDDARLDLWTRLMIKIIGNKQAAWNRPRAPTAINIPQFMKLLPKITLFNTNIEIATEDEDWPSQPWLEIQQSNFLRDHAPFVDNLEHTWLPGEDMERYVMTKVGHMWPRVNVHWNDRYSDRALELLAFNGLGQHLLEKLPEPSEDGSYYIISLNFMKALEVRAGFAKYGANAYFDRHGKVIKITRGDASYYPNDANWEYAKLCFRGSLQTKVTAVDHLLGIHATVANVMVIAARELLPPHHPLRRLIKPFTFRSVAINYGAGRALFWPKGMLQRAYALTDIGMKQTWDYGLANFKYETFPERVKRQNIDTVKLPFHEDGMEYWTIVRTLVNDYVDLYYKSDEKVTNDNDLKQFWTYLSTKLPFPLRELNLENIKDFISHFIFLVSSMHNHLGTIAEYVSDPAFCPSAWVEGELAGRPGNAVRLALIMTATGFAQPAITEDFSHVMLDNEAKEMCQKFTQKVKDQISVIDARNATPVLAAILTAASATVLCTDDILNDIDAKINSTASSVMDSCVQDVGVSMDTIDHNATTPAQLDAFAKSPNCEGYFSMCQNVYRNVDPPCYVYDTMTTKDIATSTFTEYVFYLRTGKDQKLIFQFVDNGAIIGGVVGGVVVIGIIVAFFVYRRMNAKKRQYDITLATANDTTSNGLIDFSAIAKGAINADFLTLDQLIGSGAFAEVWRGTFQGKPVAVKALLGSRTSNQGVQDFVNEIALMMTFDSPYIIGVVGASWTRPSDLKCVMEFMNMGDLKDYLCKHTRTTFPWSEKLLVLRSVVEGLVYLHSISVIHRDLKSRNILLDSKKGAKLADFGISKEDNQATMTVGVGTFRWMAPEVLQDSHYTVAADIYSLGMVLSEMDSHQIPYEEVKNPKTGQPLVDTAIIGAVLHGTLRPQFSSSCPSVIRELAEQCLQQDPLDRPTSFQISAMLKKLLHRNFSTDHIQYRFCLHCRDKMLCFIETY</sequence>
<dbReference type="Gene3D" id="1.10.510.10">
    <property type="entry name" value="Transferase(Phosphotransferase) domain 1"/>
    <property type="match status" value="1"/>
</dbReference>
<dbReference type="InterPro" id="IPR036226">
    <property type="entry name" value="LipOase_C_sf"/>
</dbReference>
<dbReference type="Gene3D" id="1.20.245.10">
    <property type="entry name" value="Lipoxygenase-1, Domain 5"/>
    <property type="match status" value="1"/>
</dbReference>
<dbReference type="EMBL" id="JNBS01000278">
    <property type="protein sequence ID" value="OQS07091.1"/>
    <property type="molecule type" value="Genomic_DNA"/>
</dbReference>
<keyword evidence="1" id="KW-0418">Kinase</keyword>
<dbReference type="PROSITE" id="PS00108">
    <property type="entry name" value="PROTEIN_KINASE_ST"/>
    <property type="match status" value="1"/>
</dbReference>
<dbReference type="GO" id="GO:0016705">
    <property type="term" value="F:oxidoreductase activity, acting on paired donors, with incorporation or reduction of molecular oxygen"/>
    <property type="evidence" value="ECO:0007669"/>
    <property type="project" value="InterPro"/>
</dbReference>
<feature type="domain" description="Lipoxygenase" evidence="8">
    <location>
        <begin position="687"/>
        <end position="850"/>
    </location>
</feature>
<dbReference type="Proteomes" id="UP000243217">
    <property type="component" value="Unassembled WGS sequence"/>
</dbReference>
<dbReference type="SMART" id="SM00220">
    <property type="entry name" value="S_TKc"/>
    <property type="match status" value="1"/>
</dbReference>
<dbReference type="Gene3D" id="3.30.200.20">
    <property type="entry name" value="Phosphorylase Kinase, domain 1"/>
    <property type="match status" value="1"/>
</dbReference>
<dbReference type="GO" id="GO:0005506">
    <property type="term" value="F:iron ion binding"/>
    <property type="evidence" value="ECO:0007669"/>
    <property type="project" value="InterPro"/>
</dbReference>
<dbReference type="InterPro" id="IPR017441">
    <property type="entry name" value="Protein_kinase_ATP_BS"/>
</dbReference>
<keyword evidence="1" id="KW-0723">Serine/threonine-protein kinase</keyword>
<dbReference type="PRINTS" id="PR00109">
    <property type="entry name" value="TYRKINASE"/>
</dbReference>
<dbReference type="Pfam" id="PF00067">
    <property type="entry name" value="p450"/>
    <property type="match status" value="1"/>
</dbReference>
<dbReference type="CDD" id="cd00302">
    <property type="entry name" value="cytochrome_P450"/>
    <property type="match status" value="1"/>
</dbReference>
<dbReference type="Pfam" id="PF00069">
    <property type="entry name" value="Pkinase"/>
    <property type="match status" value="1"/>
</dbReference>
<reference evidence="9 10" key="1">
    <citation type="journal article" date="2014" name="Genome Biol. Evol.">
        <title>The secreted proteins of Achlya hypogyna and Thraustotheca clavata identify the ancestral oomycete secretome and reveal gene acquisitions by horizontal gene transfer.</title>
        <authorList>
            <person name="Misner I."/>
            <person name="Blouin N."/>
            <person name="Leonard G."/>
            <person name="Richards T.A."/>
            <person name="Lane C.E."/>
        </authorList>
    </citation>
    <scope>NUCLEOTIDE SEQUENCE [LARGE SCALE GENOMIC DNA]</scope>
    <source>
        <strain evidence="9 10">ATCC 34112</strain>
    </source>
</reference>
<feature type="compositionally biased region" description="Polar residues" evidence="5">
    <location>
        <begin position="1"/>
        <end position="12"/>
    </location>
</feature>
<dbReference type="InterPro" id="IPR036396">
    <property type="entry name" value="Cyt_P450_sf"/>
</dbReference>
<dbReference type="PROSITE" id="PS50011">
    <property type="entry name" value="PROTEIN_KINASE_DOM"/>
    <property type="match status" value="1"/>
</dbReference>